<name>A0AAV1D2W3_OLDCO</name>
<accession>A0AAV1D2W3</accession>
<organism evidence="2 3">
    <name type="scientific">Oldenlandia corymbosa var. corymbosa</name>
    <dbReference type="NCBI Taxonomy" id="529605"/>
    <lineage>
        <taxon>Eukaryota</taxon>
        <taxon>Viridiplantae</taxon>
        <taxon>Streptophyta</taxon>
        <taxon>Embryophyta</taxon>
        <taxon>Tracheophyta</taxon>
        <taxon>Spermatophyta</taxon>
        <taxon>Magnoliopsida</taxon>
        <taxon>eudicotyledons</taxon>
        <taxon>Gunneridae</taxon>
        <taxon>Pentapetalae</taxon>
        <taxon>asterids</taxon>
        <taxon>lamiids</taxon>
        <taxon>Gentianales</taxon>
        <taxon>Rubiaceae</taxon>
        <taxon>Rubioideae</taxon>
        <taxon>Spermacoceae</taxon>
        <taxon>Hedyotis-Oldenlandia complex</taxon>
        <taxon>Oldenlandia</taxon>
    </lineage>
</organism>
<evidence type="ECO:0000313" key="2">
    <source>
        <dbReference type="EMBL" id="CAI9101475.1"/>
    </source>
</evidence>
<dbReference type="AlphaFoldDB" id="A0AAV1D2W3"/>
<evidence type="ECO:0000256" key="1">
    <source>
        <dbReference type="SAM" id="MobiDB-lite"/>
    </source>
</evidence>
<feature type="region of interest" description="Disordered" evidence="1">
    <location>
        <begin position="228"/>
        <end position="255"/>
    </location>
</feature>
<reference evidence="2" key="1">
    <citation type="submission" date="2023-03" db="EMBL/GenBank/DDBJ databases">
        <authorList>
            <person name="Julca I."/>
        </authorList>
    </citation>
    <scope>NUCLEOTIDE SEQUENCE</scope>
</reference>
<proteinExistence type="predicted"/>
<evidence type="ECO:0000313" key="3">
    <source>
        <dbReference type="Proteomes" id="UP001161247"/>
    </source>
</evidence>
<feature type="compositionally biased region" description="Low complexity" evidence="1">
    <location>
        <begin position="244"/>
        <end position="255"/>
    </location>
</feature>
<keyword evidence="3" id="KW-1185">Reference proteome</keyword>
<gene>
    <name evidence="2" type="ORF">OLC1_LOCUS11059</name>
</gene>
<dbReference type="EMBL" id="OX459121">
    <property type="protein sequence ID" value="CAI9101475.1"/>
    <property type="molecule type" value="Genomic_DNA"/>
</dbReference>
<sequence>MERNFSPAATINYGVGNSRISCYCGCEMQPESQKLRPKESGRPIIISSQRKVTMAEEEVPDFDALLFKANILMGEILEDQRIRFHKVHDDIVKLKTGYLLFNKKWAGKGKPMENCGQILGEALKRTMQLANKLYAHENFLSVLVPPSTASILKLRFTIDKIRGQSNGSHSHAYSLEDMLENLSNFEVQATRHSYIKSRIEIIQNGGTQGNFPKWRVFAGANVSLFPAGPHKPPVDKGKTIVGGSSTHTTPSSTHK</sequence>
<dbReference type="Proteomes" id="UP001161247">
    <property type="component" value="Chromosome 4"/>
</dbReference>
<protein>
    <submittedName>
        <fullName evidence="2">OLC1v1038811C1</fullName>
    </submittedName>
</protein>